<dbReference type="Proteomes" id="UP000194127">
    <property type="component" value="Unassembled WGS sequence"/>
</dbReference>
<gene>
    <name evidence="1" type="ORF">POSPLADRAFT_1063463</name>
</gene>
<dbReference type="GeneID" id="36326618"/>
<evidence type="ECO:0000313" key="1">
    <source>
        <dbReference type="EMBL" id="OSX55823.1"/>
    </source>
</evidence>
<accession>A0A1X6MID9</accession>
<dbReference type="AlphaFoldDB" id="A0A1X6MID9"/>
<organism evidence="1 2">
    <name type="scientific">Postia placenta MAD-698-R-SB12</name>
    <dbReference type="NCBI Taxonomy" id="670580"/>
    <lineage>
        <taxon>Eukaryota</taxon>
        <taxon>Fungi</taxon>
        <taxon>Dikarya</taxon>
        <taxon>Basidiomycota</taxon>
        <taxon>Agaricomycotina</taxon>
        <taxon>Agaricomycetes</taxon>
        <taxon>Polyporales</taxon>
        <taxon>Adustoporiaceae</taxon>
        <taxon>Rhodonia</taxon>
    </lineage>
</organism>
<keyword evidence="2" id="KW-1185">Reference proteome</keyword>
<reference evidence="1 2" key="1">
    <citation type="submission" date="2017-04" db="EMBL/GenBank/DDBJ databases">
        <title>Genome Sequence of the Model Brown-Rot Fungus Postia placenta SB12.</title>
        <authorList>
            <consortium name="DOE Joint Genome Institute"/>
            <person name="Gaskell J."/>
            <person name="Kersten P."/>
            <person name="Larrondo L.F."/>
            <person name="Canessa P."/>
            <person name="Martinez D."/>
            <person name="Hibbett D."/>
            <person name="Schmoll M."/>
            <person name="Kubicek C.P."/>
            <person name="Martinez A.T."/>
            <person name="Yadav J."/>
            <person name="Master E."/>
            <person name="Magnuson J.K."/>
            <person name="James T."/>
            <person name="Yaver D."/>
            <person name="Berka R."/>
            <person name="Labutti K."/>
            <person name="Lipzen A."/>
            <person name="Aerts A."/>
            <person name="Barry K."/>
            <person name="Henrissat B."/>
            <person name="Blanchette R."/>
            <person name="Grigoriev I."/>
            <person name="Cullen D."/>
        </authorList>
    </citation>
    <scope>NUCLEOTIDE SEQUENCE [LARGE SCALE GENOMIC DNA]</scope>
    <source>
        <strain evidence="1 2">MAD-698-R-SB12</strain>
    </source>
</reference>
<dbReference type="RefSeq" id="XP_024332617.1">
    <property type="nucleotide sequence ID" value="XM_024481668.1"/>
</dbReference>
<evidence type="ECO:0000313" key="2">
    <source>
        <dbReference type="Proteomes" id="UP000194127"/>
    </source>
</evidence>
<protein>
    <submittedName>
        <fullName evidence="1">Uncharacterized protein</fullName>
    </submittedName>
</protein>
<sequence>MGILDAAAEEKARALQGCDASRMGIQGISASFREYPLSHMEHGKGFRLLLGLKGQE</sequence>
<dbReference type="EMBL" id="KZ110897">
    <property type="protein sequence ID" value="OSX55823.1"/>
    <property type="molecule type" value="Genomic_DNA"/>
</dbReference>
<proteinExistence type="predicted"/>
<name>A0A1X6MID9_9APHY</name>